<evidence type="ECO:0000256" key="3">
    <source>
        <dbReference type="ARBA" id="ARBA00022989"/>
    </source>
</evidence>
<keyword evidence="2 5" id="KW-0812">Transmembrane</keyword>
<gene>
    <name evidence="6" type="ORF">UFOPK1412_00826</name>
</gene>
<feature type="transmembrane region" description="Helical" evidence="5">
    <location>
        <begin position="115"/>
        <end position="134"/>
    </location>
</feature>
<feature type="transmembrane region" description="Helical" evidence="5">
    <location>
        <begin position="146"/>
        <end position="169"/>
    </location>
</feature>
<proteinExistence type="predicted"/>
<evidence type="ECO:0000256" key="4">
    <source>
        <dbReference type="ARBA" id="ARBA00023136"/>
    </source>
</evidence>
<dbReference type="Pfam" id="PF02361">
    <property type="entry name" value="CbiQ"/>
    <property type="match status" value="1"/>
</dbReference>
<reference evidence="6" key="1">
    <citation type="submission" date="2020-05" db="EMBL/GenBank/DDBJ databases">
        <authorList>
            <person name="Chiriac C."/>
            <person name="Salcher M."/>
            <person name="Ghai R."/>
            <person name="Kavagutti S V."/>
        </authorList>
    </citation>
    <scope>NUCLEOTIDE SEQUENCE</scope>
</reference>
<evidence type="ECO:0000256" key="5">
    <source>
        <dbReference type="SAM" id="Phobius"/>
    </source>
</evidence>
<keyword evidence="3 5" id="KW-1133">Transmembrane helix</keyword>
<dbReference type="PANTHER" id="PTHR33514">
    <property type="entry name" value="PROTEIN ABCI12, CHLOROPLASTIC"/>
    <property type="match status" value="1"/>
</dbReference>
<accession>A0A6J6C1E9</accession>
<dbReference type="InterPro" id="IPR003339">
    <property type="entry name" value="ABC/ECF_trnsptr_transmembrane"/>
</dbReference>
<evidence type="ECO:0000256" key="1">
    <source>
        <dbReference type="ARBA" id="ARBA00004141"/>
    </source>
</evidence>
<dbReference type="PANTHER" id="PTHR33514:SF15">
    <property type="entry name" value="COBALT TRANSPORT PROTEIN"/>
    <property type="match status" value="1"/>
</dbReference>
<protein>
    <submittedName>
        <fullName evidence="6">Unannotated protein</fullName>
    </submittedName>
</protein>
<evidence type="ECO:0000313" key="6">
    <source>
        <dbReference type="EMBL" id="CAB4544339.1"/>
    </source>
</evidence>
<feature type="transmembrane region" description="Helical" evidence="5">
    <location>
        <begin position="57"/>
        <end position="78"/>
    </location>
</feature>
<dbReference type="GO" id="GO:0005886">
    <property type="term" value="C:plasma membrane"/>
    <property type="evidence" value="ECO:0007669"/>
    <property type="project" value="TreeGrafter"/>
</dbReference>
<organism evidence="6">
    <name type="scientific">freshwater metagenome</name>
    <dbReference type="NCBI Taxonomy" id="449393"/>
    <lineage>
        <taxon>unclassified sequences</taxon>
        <taxon>metagenomes</taxon>
        <taxon>ecological metagenomes</taxon>
    </lineage>
</organism>
<feature type="transmembrane region" description="Helical" evidence="5">
    <location>
        <begin position="228"/>
        <end position="247"/>
    </location>
</feature>
<keyword evidence="4 5" id="KW-0472">Membrane</keyword>
<comment type="subcellular location">
    <subcellularLocation>
        <location evidence="1">Membrane</location>
        <topology evidence="1">Multi-pass membrane protein</topology>
    </subcellularLocation>
</comment>
<dbReference type="CDD" id="cd16914">
    <property type="entry name" value="EcfT"/>
    <property type="match status" value="1"/>
</dbReference>
<dbReference type="EMBL" id="CAEZSI010000113">
    <property type="protein sequence ID" value="CAB4544339.1"/>
    <property type="molecule type" value="Genomic_DNA"/>
</dbReference>
<dbReference type="AlphaFoldDB" id="A0A6J6C1E9"/>
<feature type="transmembrane region" description="Helical" evidence="5">
    <location>
        <begin position="29"/>
        <end position="45"/>
    </location>
</feature>
<evidence type="ECO:0000256" key="2">
    <source>
        <dbReference type="ARBA" id="ARBA00022692"/>
    </source>
</evidence>
<sequence>MKKLTFHPLTWWIFSLATAFSVARVNSPTFAIAMVGVLSVIVFLQRESAPWGRSFNWSLKIALWILVVRALIGVLIGVPIPGTVLFRTPILPLPHWMPGIRIGGDVTRERLVSSLSEGVIICAIIVILSAAASLTSPHRLLRVLPVYLYEFGVSVVIATSVLPQIVSAVSRIRTAQQLRGQKTRGLKSFKRIAIPLLEESLARSLDLAASMDARGYGISKKRSRYRPIKWAGIDSVVALCAIAVVVAS</sequence>
<name>A0A6J6C1E9_9ZZZZ</name>